<feature type="domain" description="Alpha-galactosidase NEW3" evidence="3">
    <location>
        <begin position="156"/>
        <end position="230"/>
    </location>
</feature>
<keyword evidence="5" id="KW-1185">Reference proteome</keyword>
<dbReference type="AlphaFoldDB" id="A0A1N6EP69"/>
<sequence length="275" mass="30190">MLARKVKYQRPIKALFLFCVLFSFQGMAQQTSPPFTARLINLEAAANTTFTYNARLTNSAKVPRVYQLSANVPPGWNIAYKTEGYQVTSINVDSGKTQDINIEINPALETKPGKYNITVTALTGADSLKLNLEAVVKGTYNVTLSTPSGRLSDDITEGSRREIQLVVKNTGSIMLDNLELSAQAPPQWEASFSPATIKQLEPNKESTVTVTLKVPNKTIAGDYVTTFTVKNNNATSNAAFRMTVKTSILTGWLGILIILVALGAVYYLIRKYGRR</sequence>
<dbReference type="STRING" id="536979.SAMN04488055_1745"/>
<keyword evidence="1" id="KW-0472">Membrane</keyword>
<keyword evidence="2" id="KW-0732">Signal</keyword>
<feature type="chain" id="PRO_5013133879" evidence="2">
    <location>
        <begin position="29"/>
        <end position="275"/>
    </location>
</feature>
<proteinExistence type="predicted"/>
<name>A0A1N6EP69_9BACT</name>
<evidence type="ECO:0000256" key="2">
    <source>
        <dbReference type="SAM" id="SignalP"/>
    </source>
</evidence>
<dbReference type="Pfam" id="PF10633">
    <property type="entry name" value="NPCBM_assoc"/>
    <property type="match status" value="1"/>
</dbReference>
<dbReference type="Proteomes" id="UP000185003">
    <property type="component" value="Unassembled WGS sequence"/>
</dbReference>
<feature type="signal peptide" evidence="2">
    <location>
        <begin position="1"/>
        <end position="28"/>
    </location>
</feature>
<keyword evidence="1" id="KW-1133">Transmembrane helix</keyword>
<accession>A0A1N6EP69</accession>
<dbReference type="RefSeq" id="WP_074238865.1">
    <property type="nucleotide sequence ID" value="NZ_FSRA01000001.1"/>
</dbReference>
<dbReference type="InterPro" id="IPR018905">
    <property type="entry name" value="A-galactase_NEW3"/>
</dbReference>
<dbReference type="InterPro" id="IPR013783">
    <property type="entry name" value="Ig-like_fold"/>
</dbReference>
<dbReference type="PANTHER" id="PTHR39198">
    <property type="entry name" value="HYPOTHETICAL MEMBRANE PROTEIN, CONSERVED"/>
    <property type="match status" value="1"/>
</dbReference>
<dbReference type="EMBL" id="FSRA01000001">
    <property type="protein sequence ID" value="SIN84882.1"/>
    <property type="molecule type" value="Genomic_DNA"/>
</dbReference>
<dbReference type="PANTHER" id="PTHR39198:SF1">
    <property type="entry name" value="ALPHA-GALACTOSIDASE NEW3 DOMAIN-CONTAINING PROTEIN"/>
    <property type="match status" value="1"/>
</dbReference>
<feature type="transmembrane region" description="Helical" evidence="1">
    <location>
        <begin position="249"/>
        <end position="269"/>
    </location>
</feature>
<evidence type="ECO:0000259" key="3">
    <source>
        <dbReference type="Pfam" id="PF10633"/>
    </source>
</evidence>
<reference evidence="4 5" key="1">
    <citation type="submission" date="2016-11" db="EMBL/GenBank/DDBJ databases">
        <authorList>
            <person name="Jaros S."/>
            <person name="Januszkiewicz K."/>
            <person name="Wedrychowicz H."/>
        </authorList>
    </citation>
    <scope>NUCLEOTIDE SEQUENCE [LARGE SCALE GENOMIC DNA]</scope>
    <source>
        <strain evidence="4 5">DSM 24787</strain>
    </source>
</reference>
<evidence type="ECO:0000313" key="5">
    <source>
        <dbReference type="Proteomes" id="UP000185003"/>
    </source>
</evidence>
<evidence type="ECO:0000313" key="4">
    <source>
        <dbReference type="EMBL" id="SIN84882.1"/>
    </source>
</evidence>
<keyword evidence="1" id="KW-0812">Transmembrane</keyword>
<dbReference type="OrthoDB" id="8631677at2"/>
<gene>
    <name evidence="4" type="ORF">SAMN04488055_1745</name>
</gene>
<dbReference type="Gene3D" id="2.60.40.10">
    <property type="entry name" value="Immunoglobulins"/>
    <property type="match status" value="2"/>
</dbReference>
<organism evidence="4 5">
    <name type="scientific">Chitinophaga niabensis</name>
    <dbReference type="NCBI Taxonomy" id="536979"/>
    <lineage>
        <taxon>Bacteria</taxon>
        <taxon>Pseudomonadati</taxon>
        <taxon>Bacteroidota</taxon>
        <taxon>Chitinophagia</taxon>
        <taxon>Chitinophagales</taxon>
        <taxon>Chitinophagaceae</taxon>
        <taxon>Chitinophaga</taxon>
    </lineage>
</organism>
<evidence type="ECO:0000256" key="1">
    <source>
        <dbReference type="SAM" id="Phobius"/>
    </source>
</evidence>
<protein>
    <submittedName>
        <fullName evidence="4">NPCBM-associated, NEW3 domain of alpha-galactosidase</fullName>
    </submittedName>
</protein>